<comment type="caution">
    <text evidence="2">The sequence shown here is derived from an EMBL/GenBank/DDBJ whole genome shotgun (WGS) entry which is preliminary data.</text>
</comment>
<accession>A0AAW0JPH7</accession>
<name>A0AAW0JPH7_QUESU</name>
<evidence type="ECO:0000313" key="3">
    <source>
        <dbReference type="Proteomes" id="UP000237347"/>
    </source>
</evidence>
<keyword evidence="1" id="KW-1133">Transmembrane helix</keyword>
<organism evidence="2 3">
    <name type="scientific">Quercus suber</name>
    <name type="common">Cork oak</name>
    <dbReference type="NCBI Taxonomy" id="58331"/>
    <lineage>
        <taxon>Eukaryota</taxon>
        <taxon>Viridiplantae</taxon>
        <taxon>Streptophyta</taxon>
        <taxon>Embryophyta</taxon>
        <taxon>Tracheophyta</taxon>
        <taxon>Spermatophyta</taxon>
        <taxon>Magnoliopsida</taxon>
        <taxon>eudicotyledons</taxon>
        <taxon>Gunneridae</taxon>
        <taxon>Pentapetalae</taxon>
        <taxon>rosids</taxon>
        <taxon>fabids</taxon>
        <taxon>Fagales</taxon>
        <taxon>Fagaceae</taxon>
        <taxon>Quercus</taxon>
    </lineage>
</organism>
<evidence type="ECO:0000313" key="2">
    <source>
        <dbReference type="EMBL" id="KAK7828770.1"/>
    </source>
</evidence>
<dbReference type="AlphaFoldDB" id="A0AAW0JPH7"/>
<sequence length="115" mass="13213">MLYEQEIGKLLCQMYLLKSPGPGGMPGLLFKPYWKSIYRVHVRITSHLKLFSVVQFDIFLSLKNLLETKIKMVNHIILVLSLLAFAPVLWLLHRILVLCRISALQTLLAQVLAQL</sequence>
<feature type="transmembrane region" description="Helical" evidence="1">
    <location>
        <begin position="72"/>
        <end position="92"/>
    </location>
</feature>
<reference evidence="2 3" key="1">
    <citation type="journal article" date="2018" name="Sci. Data">
        <title>The draft genome sequence of cork oak.</title>
        <authorList>
            <person name="Ramos A.M."/>
            <person name="Usie A."/>
            <person name="Barbosa P."/>
            <person name="Barros P.M."/>
            <person name="Capote T."/>
            <person name="Chaves I."/>
            <person name="Simoes F."/>
            <person name="Abreu I."/>
            <person name="Carrasquinho I."/>
            <person name="Faro C."/>
            <person name="Guimaraes J.B."/>
            <person name="Mendonca D."/>
            <person name="Nobrega F."/>
            <person name="Rodrigues L."/>
            <person name="Saibo N.J.M."/>
            <person name="Varela M.C."/>
            <person name="Egas C."/>
            <person name="Matos J."/>
            <person name="Miguel C.M."/>
            <person name="Oliveira M.M."/>
            <person name="Ricardo C.P."/>
            <person name="Goncalves S."/>
        </authorList>
    </citation>
    <scope>NUCLEOTIDE SEQUENCE [LARGE SCALE GENOMIC DNA]</scope>
    <source>
        <strain evidence="3">cv. HL8</strain>
    </source>
</reference>
<keyword evidence="3" id="KW-1185">Reference proteome</keyword>
<protein>
    <submittedName>
        <fullName evidence="2">Uncharacterized protein</fullName>
    </submittedName>
</protein>
<evidence type="ECO:0000256" key="1">
    <source>
        <dbReference type="SAM" id="Phobius"/>
    </source>
</evidence>
<gene>
    <name evidence="2" type="ORF">CFP56_029950</name>
</gene>
<proteinExistence type="predicted"/>
<keyword evidence="1" id="KW-0472">Membrane</keyword>
<dbReference type="Proteomes" id="UP000237347">
    <property type="component" value="Unassembled WGS sequence"/>
</dbReference>
<keyword evidence="1" id="KW-0812">Transmembrane</keyword>
<dbReference type="EMBL" id="PKMF04000496">
    <property type="protein sequence ID" value="KAK7828770.1"/>
    <property type="molecule type" value="Genomic_DNA"/>
</dbReference>